<organism evidence="1 2">
    <name type="scientific">Alistipes inops</name>
    <dbReference type="NCBI Taxonomy" id="1501391"/>
    <lineage>
        <taxon>Bacteria</taxon>
        <taxon>Pseudomonadati</taxon>
        <taxon>Bacteroidota</taxon>
        <taxon>Bacteroidia</taxon>
        <taxon>Bacteroidales</taxon>
        <taxon>Rikenellaceae</taxon>
        <taxon>Alistipes</taxon>
    </lineage>
</organism>
<proteinExistence type="predicted"/>
<evidence type="ECO:0008006" key="3">
    <source>
        <dbReference type="Google" id="ProtNLM"/>
    </source>
</evidence>
<comment type="caution">
    <text evidence="1">The sequence shown here is derived from an EMBL/GenBank/DDBJ whole genome shotgun (WGS) entry which is preliminary data.</text>
</comment>
<accession>A0ABR4YIN4</accession>
<evidence type="ECO:0000313" key="2">
    <source>
        <dbReference type="Proteomes" id="UP000030889"/>
    </source>
</evidence>
<keyword evidence="2" id="KW-1185">Reference proteome</keyword>
<dbReference type="Pfam" id="PF12988">
    <property type="entry name" value="TraQ_transposon"/>
    <property type="match status" value="1"/>
</dbReference>
<sequence>MKGINAIMIGCIACLAFFCLSKCSNELEVQREYAYEVSTWPLPAEVAPGEEVEIRFTLEREGDYAGAEYGFSWVQTDGKGTLRDSRGMYYTDREEYELRVVPDLDVSDPLAWRFTLWYRPTGSDDPSLRFIVTDNFGQQQEVECSFRLVESDDAV</sequence>
<reference evidence="1 2" key="1">
    <citation type="submission" date="2014-09" db="EMBL/GenBank/DDBJ databases">
        <title>Alistipes sp. 627, sp. nov., a novel member of the family Rikenellaceae isolated from human faeces.</title>
        <authorList>
            <person name="Shkoporov A.N."/>
            <person name="Chaplin A.V."/>
            <person name="Motuzova O.V."/>
            <person name="Kafarskaia L.I."/>
            <person name="Khokhlova E.V."/>
            <person name="Efimov B.A."/>
        </authorList>
    </citation>
    <scope>NUCLEOTIDE SEQUENCE [LARGE SCALE GENOMIC DNA]</scope>
    <source>
        <strain evidence="1 2">627</strain>
    </source>
</reference>
<dbReference type="RefSeq" id="WP_035474289.1">
    <property type="nucleotide sequence ID" value="NZ_JRGF01000019.1"/>
</dbReference>
<dbReference type="InterPro" id="IPR038707">
    <property type="entry name" value="TraQ_sf"/>
</dbReference>
<gene>
    <name evidence="1" type="ORF">LG35_09580</name>
</gene>
<dbReference type="Proteomes" id="UP000030889">
    <property type="component" value="Unassembled WGS sequence"/>
</dbReference>
<dbReference type="Gene3D" id="2.60.40.2410">
    <property type="entry name" value="Uncharacterised protein PF12988, DUF3872"/>
    <property type="match status" value="1"/>
</dbReference>
<name>A0ABR4YIN4_9BACT</name>
<dbReference type="EMBL" id="JRGF01000019">
    <property type="protein sequence ID" value="KHE40849.1"/>
    <property type="molecule type" value="Genomic_DNA"/>
</dbReference>
<evidence type="ECO:0000313" key="1">
    <source>
        <dbReference type="EMBL" id="KHE40849.1"/>
    </source>
</evidence>
<dbReference type="InterPro" id="IPR024355">
    <property type="entry name" value="TraQ_bacteroidetes"/>
</dbReference>
<protein>
    <recommendedName>
        <fullName evidence="3">DUF3872 domain-containing protein</fullName>
    </recommendedName>
</protein>